<dbReference type="InterPro" id="IPR034660">
    <property type="entry name" value="DinB/YfiT-like"/>
</dbReference>
<dbReference type="EMBL" id="JNBY01000068">
    <property type="protein sequence ID" value="KDN86567.1"/>
    <property type="molecule type" value="Genomic_DNA"/>
</dbReference>
<evidence type="ECO:0000313" key="1">
    <source>
        <dbReference type="EMBL" id="KDN86567.1"/>
    </source>
</evidence>
<dbReference type="Gene3D" id="1.20.120.450">
    <property type="entry name" value="dinb family like domain"/>
    <property type="match status" value="1"/>
</dbReference>
<keyword evidence="2" id="KW-1185">Reference proteome</keyword>
<evidence type="ECO:0000313" key="2">
    <source>
        <dbReference type="Proteomes" id="UP000027178"/>
    </source>
</evidence>
<sequence>MYDSAPLHRAYLDVIAAAEEVSGAEPAALPAGEWDAEEVLAHVGLVTAGALAAVAAVAAGSPATFDNRVSQDGWTLRRVVERTGGGPELLRRVAAQGEALCTFAASLAAEELETPLPTLLLSHGEPVFEGAMTVRELLDGLAAGEIHVHAAQIRATAAPAEEAEVLTV</sequence>
<dbReference type="eggNOG" id="ENOG502ZF1C">
    <property type="taxonomic scope" value="Bacteria"/>
</dbReference>
<dbReference type="AlphaFoldDB" id="A0A066YZA3"/>
<protein>
    <submittedName>
        <fullName evidence="1">Uncharacterized protein</fullName>
    </submittedName>
</protein>
<gene>
    <name evidence="1" type="ORF">KCH_16630</name>
</gene>
<accession>A0A066YZA3</accession>
<dbReference type="OrthoDB" id="3696649at2"/>
<comment type="caution">
    <text evidence="1">The sequence shown here is derived from an EMBL/GenBank/DDBJ whole genome shotgun (WGS) entry which is preliminary data.</text>
</comment>
<name>A0A066YZA3_9ACTN</name>
<organism evidence="1 2">
    <name type="scientific">Kitasatospora cheerisanensis KCTC 2395</name>
    <dbReference type="NCBI Taxonomy" id="1348663"/>
    <lineage>
        <taxon>Bacteria</taxon>
        <taxon>Bacillati</taxon>
        <taxon>Actinomycetota</taxon>
        <taxon>Actinomycetes</taxon>
        <taxon>Kitasatosporales</taxon>
        <taxon>Streptomycetaceae</taxon>
        <taxon>Kitasatospora</taxon>
    </lineage>
</organism>
<reference evidence="1 2" key="1">
    <citation type="submission" date="2014-05" db="EMBL/GenBank/DDBJ databases">
        <title>Draft Genome Sequence of Kitasatospora cheerisanensis KCTC 2395.</title>
        <authorList>
            <person name="Nam D.H."/>
        </authorList>
    </citation>
    <scope>NUCLEOTIDE SEQUENCE [LARGE SCALE GENOMIC DNA]</scope>
    <source>
        <strain evidence="1 2">KCTC 2395</strain>
    </source>
</reference>
<dbReference type="RefSeq" id="WP_051652862.1">
    <property type="nucleotide sequence ID" value="NZ_KK853997.1"/>
</dbReference>
<dbReference type="PATRIC" id="fig|1348663.4.peg.1597"/>
<proteinExistence type="predicted"/>
<dbReference type="Proteomes" id="UP000027178">
    <property type="component" value="Unassembled WGS sequence"/>
</dbReference>
<dbReference type="HOGENOM" id="CLU_1584307_0_0_11"/>